<sequence>MALWDLDTNDMIMMMATEITKGKPVVYEFGPEARDACWSALTSSFHRFANIQQENIQHPMQGFCDSSQYDSQSDDVDTSHRSDSGSSDTFGLAYNSQTDTLPRNRENSSETTTTSEDAIDSSPPLDFCLVEHHRHRLGSLSVESRSAEIAFTEQLPPVMDGRTCDQIQCCPVDYSTPLLANRKSDQTNNDNNNNANYNNYLESTNVEVMPKPEHELEPENKPEFEHKLEPEYESELWSPPLDVELLADSRGPADVDGGECSDEGKKQQLVLPSSPEIQARMTRTPENLSSPSSSSKCMTSSLSDCSLSLSRYMSLSSECVSPFTINESTIVAEDEFKTFYESTLHVNGNADYELLKLIEHEMRIKEIDNNIVWYSKLFLGIVLFVLIRILF</sequence>
<organism evidence="3 4">
    <name type="scientific">Cinara cedri</name>
    <dbReference type="NCBI Taxonomy" id="506608"/>
    <lineage>
        <taxon>Eukaryota</taxon>
        <taxon>Metazoa</taxon>
        <taxon>Ecdysozoa</taxon>
        <taxon>Arthropoda</taxon>
        <taxon>Hexapoda</taxon>
        <taxon>Insecta</taxon>
        <taxon>Pterygota</taxon>
        <taxon>Neoptera</taxon>
        <taxon>Paraneoptera</taxon>
        <taxon>Hemiptera</taxon>
        <taxon>Sternorrhyncha</taxon>
        <taxon>Aphidomorpha</taxon>
        <taxon>Aphidoidea</taxon>
        <taxon>Aphididae</taxon>
        <taxon>Lachninae</taxon>
        <taxon>Cinara</taxon>
    </lineage>
</organism>
<dbReference type="AlphaFoldDB" id="A0A5E4N072"/>
<keyword evidence="2" id="KW-1133">Transmembrane helix</keyword>
<dbReference type="OrthoDB" id="6631438at2759"/>
<name>A0A5E4N072_9HEMI</name>
<accession>A0A5E4N072</accession>
<dbReference type="EMBL" id="CABPRJ010001461">
    <property type="protein sequence ID" value="VVC38058.1"/>
    <property type="molecule type" value="Genomic_DNA"/>
</dbReference>
<feature type="transmembrane region" description="Helical" evidence="2">
    <location>
        <begin position="371"/>
        <end position="390"/>
    </location>
</feature>
<feature type="compositionally biased region" description="Polar residues" evidence="1">
    <location>
        <begin position="84"/>
        <end position="101"/>
    </location>
</feature>
<evidence type="ECO:0000256" key="1">
    <source>
        <dbReference type="SAM" id="MobiDB-lite"/>
    </source>
</evidence>
<proteinExistence type="predicted"/>
<reference evidence="3 4" key="1">
    <citation type="submission" date="2019-08" db="EMBL/GenBank/DDBJ databases">
        <authorList>
            <person name="Alioto T."/>
            <person name="Alioto T."/>
            <person name="Gomez Garrido J."/>
        </authorList>
    </citation>
    <scope>NUCLEOTIDE SEQUENCE [LARGE SCALE GENOMIC DNA]</scope>
</reference>
<evidence type="ECO:0000313" key="3">
    <source>
        <dbReference type="EMBL" id="VVC38058.1"/>
    </source>
</evidence>
<keyword evidence="2" id="KW-0812">Transmembrane</keyword>
<dbReference type="Proteomes" id="UP000325440">
    <property type="component" value="Unassembled WGS sequence"/>
</dbReference>
<feature type="region of interest" description="Disordered" evidence="1">
    <location>
        <begin position="61"/>
        <end position="122"/>
    </location>
</feature>
<keyword evidence="2" id="KW-0472">Membrane</keyword>
<gene>
    <name evidence="3" type="ORF">CINCED_3A018168</name>
</gene>
<protein>
    <submittedName>
        <fullName evidence="3">Uncharacterized protein</fullName>
    </submittedName>
</protein>
<evidence type="ECO:0000256" key="2">
    <source>
        <dbReference type="SAM" id="Phobius"/>
    </source>
</evidence>
<keyword evidence="4" id="KW-1185">Reference proteome</keyword>
<evidence type="ECO:0000313" key="4">
    <source>
        <dbReference type="Proteomes" id="UP000325440"/>
    </source>
</evidence>